<dbReference type="EMBL" id="LWDD02004239">
    <property type="protein sequence ID" value="KAE8235542.1"/>
    <property type="molecule type" value="Genomic_DNA"/>
</dbReference>
<protein>
    <submittedName>
        <fullName evidence="1">Uncharacterized protein</fullName>
    </submittedName>
</protein>
<proteinExistence type="predicted"/>
<dbReference type="Gene3D" id="1.25.40.10">
    <property type="entry name" value="Tetratricopeptide repeat domain"/>
    <property type="match status" value="1"/>
</dbReference>
<reference evidence="1" key="1">
    <citation type="submission" date="2016-04" db="EMBL/GenBank/DDBJ databases">
        <authorList>
            <person name="Nguyen H.D."/>
            <person name="Kesanakurti P."/>
            <person name="Cullis J."/>
            <person name="Levesque C.A."/>
            <person name="Hambleton S."/>
        </authorList>
    </citation>
    <scope>NUCLEOTIDE SEQUENCE</scope>
    <source>
        <strain evidence="1">DAOMC 238032</strain>
    </source>
</reference>
<sequence length="365" mass="40639">VIAAIQTQALYGRASALALYQRYLKGAGYSDQVLRFWAERAEVRRGATVEAALLEFKQNLEKGRINDAKRSIQLTGEGMTVDAGLSFARFLVNNYATDAESVALAKEILHPLAETGSGRAVRLLQELEGPNMDPLSSPLARFGEVMRDRGDMRCDYDDTMALAEFAIRHQRQDAKRWLSIAEHIAGDDAWRKVKIADVYMAFNRSDMQQRALGLYQEARLGGEPAAYYRLVKHYANSASESYDPKQASDIFVELVQGSDLQTVPEKLLMLATMKPEIRRQVSQRIDVQQLYLQSAESGQPVAMREVAKLLRDDAKDSKSILAAFTWLKKAAEAGDGEAMFLLSQSYAYGLGTRPALDAAQAWMAK</sequence>
<accession>A0A8T8S9F4</accession>
<dbReference type="Proteomes" id="UP000077671">
    <property type="component" value="Unassembled WGS sequence"/>
</dbReference>
<evidence type="ECO:0000313" key="2">
    <source>
        <dbReference type="Proteomes" id="UP000077671"/>
    </source>
</evidence>
<dbReference type="InterPro" id="IPR011990">
    <property type="entry name" value="TPR-like_helical_dom_sf"/>
</dbReference>
<feature type="non-terminal residue" evidence="1">
    <location>
        <position position="1"/>
    </location>
</feature>
<dbReference type="AlphaFoldDB" id="A0A8T8S9F4"/>
<evidence type="ECO:0000313" key="1">
    <source>
        <dbReference type="EMBL" id="KAE8235542.1"/>
    </source>
</evidence>
<feature type="non-terminal residue" evidence="1">
    <location>
        <position position="365"/>
    </location>
</feature>
<comment type="caution">
    <text evidence="1">The sequence shown here is derived from an EMBL/GenBank/DDBJ whole genome shotgun (WGS) entry which is preliminary data.</text>
</comment>
<organism evidence="1 2">
    <name type="scientific">Tilletia caries</name>
    <name type="common">wheat bunt fungus</name>
    <dbReference type="NCBI Taxonomy" id="13290"/>
    <lineage>
        <taxon>Eukaryota</taxon>
        <taxon>Fungi</taxon>
        <taxon>Dikarya</taxon>
        <taxon>Basidiomycota</taxon>
        <taxon>Ustilaginomycotina</taxon>
        <taxon>Exobasidiomycetes</taxon>
        <taxon>Tilletiales</taxon>
        <taxon>Tilletiaceae</taxon>
        <taxon>Tilletia</taxon>
    </lineage>
</organism>
<name>A0A8T8S9F4_9BASI</name>
<reference evidence="1" key="2">
    <citation type="journal article" date="2019" name="IMA Fungus">
        <title>Genome sequencing and comparison of five Tilletia species to identify candidate genes for the detection of regulated species infecting wheat.</title>
        <authorList>
            <person name="Nguyen H.D.T."/>
            <person name="Sultana T."/>
            <person name="Kesanakurti P."/>
            <person name="Hambleton S."/>
        </authorList>
    </citation>
    <scope>NUCLEOTIDE SEQUENCE</scope>
    <source>
        <strain evidence="1">DAOMC 238032</strain>
    </source>
</reference>
<gene>
    <name evidence="1" type="ORF">A4X03_0g9742</name>
</gene>
<dbReference type="SUPFAM" id="SSF81901">
    <property type="entry name" value="HCP-like"/>
    <property type="match status" value="1"/>
</dbReference>